<dbReference type="CDD" id="cd03262">
    <property type="entry name" value="ABC_HisP_GlnQ"/>
    <property type="match status" value="1"/>
</dbReference>
<dbReference type="SUPFAM" id="SSF52540">
    <property type="entry name" value="P-loop containing nucleoside triphosphate hydrolases"/>
    <property type="match status" value="1"/>
</dbReference>
<keyword evidence="5 7" id="KW-0067">ATP-binding</keyword>
<dbReference type="RefSeq" id="WP_342320640.1">
    <property type="nucleotide sequence ID" value="NZ_CP151800.1"/>
</dbReference>
<evidence type="ECO:0000313" key="8">
    <source>
        <dbReference type="Proteomes" id="UP001466893"/>
    </source>
</evidence>
<organism evidence="7 8">
    <name type="scientific">Kosakonia calanthes</name>
    <dbReference type="NCBI Taxonomy" id="3139408"/>
    <lineage>
        <taxon>Bacteria</taxon>
        <taxon>Pseudomonadati</taxon>
        <taxon>Pseudomonadota</taxon>
        <taxon>Gammaproteobacteria</taxon>
        <taxon>Enterobacterales</taxon>
        <taxon>Enterobacteriaceae</taxon>
        <taxon>Kosakonia</taxon>
    </lineage>
</organism>
<dbReference type="PIRSF" id="PIRSF039085">
    <property type="entry name" value="ABC_ATPase_HisP"/>
    <property type="match status" value="1"/>
</dbReference>
<keyword evidence="8" id="KW-1185">Reference proteome</keyword>
<comment type="similarity">
    <text evidence="2">Belongs to the ABC transporter superfamily.</text>
</comment>
<dbReference type="PROSITE" id="PS50893">
    <property type="entry name" value="ABC_TRANSPORTER_2"/>
    <property type="match status" value="1"/>
</dbReference>
<keyword evidence="3" id="KW-0813">Transport</keyword>
<dbReference type="Pfam" id="PF00005">
    <property type="entry name" value="ABC_tran"/>
    <property type="match status" value="1"/>
</dbReference>
<dbReference type="InterPro" id="IPR027417">
    <property type="entry name" value="P-loop_NTPase"/>
</dbReference>
<reference evidence="7 8" key="1">
    <citation type="submission" date="2024-04" db="EMBL/GenBank/DDBJ databases">
        <title>Kosakonia calanthae sp. nov., a halophilic bacterium isolated from leaves of Calanthe tiplacata.</title>
        <authorList>
            <person name="Wu P."/>
        </authorList>
    </citation>
    <scope>NUCLEOTIDE SEQUENCE [LARGE SCALE GENOMIC DNA]</scope>
    <source>
        <strain evidence="7 8">BYX6</strain>
    </source>
</reference>
<dbReference type="GO" id="GO:0005524">
    <property type="term" value="F:ATP binding"/>
    <property type="evidence" value="ECO:0007669"/>
    <property type="project" value="UniProtKB-KW"/>
</dbReference>
<evidence type="ECO:0000256" key="5">
    <source>
        <dbReference type="ARBA" id="ARBA00022840"/>
    </source>
</evidence>
<evidence type="ECO:0000256" key="2">
    <source>
        <dbReference type="ARBA" id="ARBA00005417"/>
    </source>
</evidence>
<dbReference type="PANTHER" id="PTHR43166">
    <property type="entry name" value="AMINO ACID IMPORT ATP-BINDING PROTEIN"/>
    <property type="match status" value="1"/>
</dbReference>
<dbReference type="PANTHER" id="PTHR43166:SF4">
    <property type="entry name" value="PHOSPHONATES IMPORT ATP-BINDING PROTEIN PHNC"/>
    <property type="match status" value="1"/>
</dbReference>
<dbReference type="InterPro" id="IPR003439">
    <property type="entry name" value="ABC_transporter-like_ATP-bd"/>
</dbReference>
<evidence type="ECO:0000256" key="4">
    <source>
        <dbReference type="ARBA" id="ARBA00022741"/>
    </source>
</evidence>
<sequence length="252" mass="28214">MQTTTASHDAIIQMTHVSKWYGKFQVLDDVSLSVKKGERVVICGPSGSGKSTLIRCINRLEEHQKGQILVNGIEMNDNVRNISRIRLSIGMLFQQFNLFPHLSVLDNLIIGPTLVRKMTRPQATELAMHYLEKVHIANQAHKFPLQLSGGQQQRVAIARALCMQPEIMLFDEPTSALDPEMIKEVLDVMLDLAESGMTMIVVTHEMGFARTVADKVILMADGKIVESAAPETFFTQPAHPRTQQFLDQILSH</sequence>
<protein>
    <submittedName>
        <fullName evidence="7">Amino acid ABC transporter ATP-binding protein</fullName>
    </submittedName>
</protein>
<dbReference type="InterPro" id="IPR050086">
    <property type="entry name" value="MetN_ABC_transporter-like"/>
</dbReference>
<dbReference type="Gene3D" id="3.40.50.300">
    <property type="entry name" value="P-loop containing nucleotide triphosphate hydrolases"/>
    <property type="match status" value="1"/>
</dbReference>
<dbReference type="InterPro" id="IPR003593">
    <property type="entry name" value="AAA+_ATPase"/>
</dbReference>
<dbReference type="SMART" id="SM00382">
    <property type="entry name" value="AAA"/>
    <property type="match status" value="1"/>
</dbReference>
<evidence type="ECO:0000256" key="1">
    <source>
        <dbReference type="ARBA" id="ARBA00004417"/>
    </source>
</evidence>
<feature type="domain" description="ABC transporter" evidence="6">
    <location>
        <begin position="12"/>
        <end position="246"/>
    </location>
</feature>
<dbReference type="InterPro" id="IPR017871">
    <property type="entry name" value="ABC_transporter-like_CS"/>
</dbReference>
<keyword evidence="4" id="KW-0547">Nucleotide-binding</keyword>
<dbReference type="EMBL" id="CP151800">
    <property type="protein sequence ID" value="WZV96314.1"/>
    <property type="molecule type" value="Genomic_DNA"/>
</dbReference>
<evidence type="ECO:0000259" key="6">
    <source>
        <dbReference type="PROSITE" id="PS50893"/>
    </source>
</evidence>
<evidence type="ECO:0000313" key="7">
    <source>
        <dbReference type="EMBL" id="WZV96314.1"/>
    </source>
</evidence>
<evidence type="ECO:0000256" key="3">
    <source>
        <dbReference type="ARBA" id="ARBA00022448"/>
    </source>
</evidence>
<name>A0ABZ3AZM2_9ENTR</name>
<dbReference type="InterPro" id="IPR030679">
    <property type="entry name" value="ABC_ATPase_HisP-typ"/>
</dbReference>
<dbReference type="PROSITE" id="PS00211">
    <property type="entry name" value="ABC_TRANSPORTER_1"/>
    <property type="match status" value="1"/>
</dbReference>
<dbReference type="Proteomes" id="UP001466893">
    <property type="component" value="Chromosome"/>
</dbReference>
<comment type="subcellular location">
    <subcellularLocation>
        <location evidence="1">Cell inner membrane</location>
        <topology evidence="1">Peripheral membrane protein</topology>
    </subcellularLocation>
</comment>
<proteinExistence type="inferred from homology"/>
<accession>A0ABZ3AZM2</accession>
<gene>
    <name evidence="7" type="ORF">AAEY27_11475</name>
</gene>